<comment type="caution">
    <text evidence="3">The sequence shown here is derived from an EMBL/GenBank/DDBJ whole genome shotgun (WGS) entry which is preliminary data.</text>
</comment>
<feature type="signal peptide" evidence="1">
    <location>
        <begin position="1"/>
        <end position="23"/>
    </location>
</feature>
<dbReference type="Pfam" id="PF02698">
    <property type="entry name" value="DUF218"/>
    <property type="match status" value="1"/>
</dbReference>
<gene>
    <name evidence="3" type="ORF">J2S39_002385</name>
</gene>
<keyword evidence="4" id="KW-1185">Reference proteome</keyword>
<dbReference type="PANTHER" id="PTHR30336">
    <property type="entry name" value="INNER MEMBRANE PROTEIN, PROBABLE PERMEASE"/>
    <property type="match status" value="1"/>
</dbReference>
<reference evidence="3" key="1">
    <citation type="submission" date="2023-07" db="EMBL/GenBank/DDBJ databases">
        <title>Sequencing the genomes of 1000 actinobacteria strains.</title>
        <authorList>
            <person name="Klenk H.-P."/>
        </authorList>
    </citation>
    <scope>NUCLEOTIDE SEQUENCE</scope>
    <source>
        <strain evidence="3">DSM 107476</strain>
    </source>
</reference>
<dbReference type="CDD" id="cd06259">
    <property type="entry name" value="YdcF-like"/>
    <property type="match status" value="1"/>
</dbReference>
<dbReference type="EMBL" id="JAVDXZ010000001">
    <property type="protein sequence ID" value="MDR7330709.1"/>
    <property type="molecule type" value="Genomic_DNA"/>
</dbReference>
<dbReference type="PANTHER" id="PTHR30336:SF20">
    <property type="entry name" value="DUF218 DOMAIN-CONTAINING PROTEIN"/>
    <property type="match status" value="1"/>
</dbReference>
<dbReference type="Proteomes" id="UP001180840">
    <property type="component" value="Unassembled WGS sequence"/>
</dbReference>
<protein>
    <recommendedName>
        <fullName evidence="2">DUF218 domain-containing protein</fullName>
    </recommendedName>
</protein>
<evidence type="ECO:0000256" key="1">
    <source>
        <dbReference type="SAM" id="SignalP"/>
    </source>
</evidence>
<organism evidence="3 4">
    <name type="scientific">Corynebacterium guangdongense</name>
    <dbReference type="NCBI Taxonomy" id="1783348"/>
    <lineage>
        <taxon>Bacteria</taxon>
        <taxon>Bacillati</taxon>
        <taxon>Actinomycetota</taxon>
        <taxon>Actinomycetes</taxon>
        <taxon>Mycobacteriales</taxon>
        <taxon>Corynebacteriaceae</taxon>
        <taxon>Corynebacterium</taxon>
    </lineage>
</organism>
<proteinExistence type="predicted"/>
<evidence type="ECO:0000259" key="2">
    <source>
        <dbReference type="Pfam" id="PF02698"/>
    </source>
</evidence>
<name>A0ABU2A0K2_9CORY</name>
<dbReference type="Gene3D" id="3.40.50.620">
    <property type="entry name" value="HUPs"/>
    <property type="match status" value="1"/>
</dbReference>
<evidence type="ECO:0000313" key="3">
    <source>
        <dbReference type="EMBL" id="MDR7330709.1"/>
    </source>
</evidence>
<dbReference type="InterPro" id="IPR014729">
    <property type="entry name" value="Rossmann-like_a/b/a_fold"/>
</dbReference>
<sequence length="268" mass="27180">MRTLIATLITATLLPATAGPAGASSVSPSPGSVSQEVVVSVPGYGPYRLSPDLTSAVGVATGEDLLSAAALSADYEGDAVARDAARSALTPEGRAGVDAALAAIHHPIAPPETVPGSAPIVVLGNGLAPDGSVRPNLANRLEAARQLAVQRPAAPVVASGGPTADGYVESHAMKRWLIDAGVAPERILTEEQSYSTVSNARLTRALLPEAREVLVVSSQDHVHRAVVDVTLAFGPGARVAGVGAQNDPPAAMPDLSGVYRDAVAWYLG</sequence>
<accession>A0ABU2A0K2</accession>
<feature type="chain" id="PRO_5047297419" description="DUF218 domain-containing protein" evidence="1">
    <location>
        <begin position="24"/>
        <end position="268"/>
    </location>
</feature>
<dbReference type="RefSeq" id="WP_290196660.1">
    <property type="nucleotide sequence ID" value="NZ_CP047654.1"/>
</dbReference>
<dbReference type="InterPro" id="IPR003848">
    <property type="entry name" value="DUF218"/>
</dbReference>
<feature type="domain" description="DUF218" evidence="2">
    <location>
        <begin position="120"/>
        <end position="227"/>
    </location>
</feature>
<keyword evidence="1" id="KW-0732">Signal</keyword>
<dbReference type="InterPro" id="IPR051599">
    <property type="entry name" value="Cell_Envelope_Assoc"/>
</dbReference>
<evidence type="ECO:0000313" key="4">
    <source>
        <dbReference type="Proteomes" id="UP001180840"/>
    </source>
</evidence>